<feature type="non-terminal residue" evidence="1">
    <location>
        <position position="1"/>
    </location>
</feature>
<organism evidence="1 2">
    <name type="scientific">Racocetra fulgida</name>
    <dbReference type="NCBI Taxonomy" id="60492"/>
    <lineage>
        <taxon>Eukaryota</taxon>
        <taxon>Fungi</taxon>
        <taxon>Fungi incertae sedis</taxon>
        <taxon>Mucoromycota</taxon>
        <taxon>Glomeromycotina</taxon>
        <taxon>Glomeromycetes</taxon>
        <taxon>Diversisporales</taxon>
        <taxon>Gigasporaceae</taxon>
        <taxon>Racocetra</taxon>
    </lineage>
</organism>
<dbReference type="AlphaFoldDB" id="A0A9N9P6R4"/>
<feature type="non-terminal residue" evidence="1">
    <location>
        <position position="42"/>
    </location>
</feature>
<keyword evidence="2" id="KW-1185">Reference proteome</keyword>
<dbReference type="Proteomes" id="UP000789396">
    <property type="component" value="Unassembled WGS sequence"/>
</dbReference>
<evidence type="ECO:0000313" key="2">
    <source>
        <dbReference type="Proteomes" id="UP000789396"/>
    </source>
</evidence>
<name>A0A9N9P6R4_9GLOM</name>
<comment type="caution">
    <text evidence="1">The sequence shown here is derived from an EMBL/GenBank/DDBJ whole genome shotgun (WGS) entry which is preliminary data.</text>
</comment>
<protein>
    <submittedName>
        <fullName evidence="1">9295_t:CDS:1</fullName>
    </submittedName>
</protein>
<gene>
    <name evidence="1" type="ORF">RFULGI_LOCUS16848</name>
</gene>
<proteinExistence type="predicted"/>
<dbReference type="EMBL" id="CAJVPZ010062441">
    <property type="protein sequence ID" value="CAG8792156.1"/>
    <property type="molecule type" value="Genomic_DNA"/>
</dbReference>
<accession>A0A9N9P6R4</accession>
<reference evidence="1" key="1">
    <citation type="submission" date="2021-06" db="EMBL/GenBank/DDBJ databases">
        <authorList>
            <person name="Kallberg Y."/>
            <person name="Tangrot J."/>
            <person name="Rosling A."/>
        </authorList>
    </citation>
    <scope>NUCLEOTIDE SEQUENCE</scope>
    <source>
        <strain evidence="1">IN212</strain>
    </source>
</reference>
<sequence>FNKALTDNVNEIEKKMTNIFTDLNNNKPNVKIANDLTQLIVH</sequence>
<evidence type="ECO:0000313" key="1">
    <source>
        <dbReference type="EMBL" id="CAG8792156.1"/>
    </source>
</evidence>